<dbReference type="STRING" id="426428.A0A0D2Y9D1"/>
<evidence type="ECO:0000256" key="2">
    <source>
        <dbReference type="ARBA" id="ARBA00023002"/>
    </source>
</evidence>
<protein>
    <submittedName>
        <fullName evidence="3">Uncharacterized protein</fullName>
    </submittedName>
</protein>
<dbReference type="GO" id="GO:0016651">
    <property type="term" value="F:oxidoreductase activity, acting on NAD(P)H"/>
    <property type="evidence" value="ECO:0007669"/>
    <property type="project" value="InterPro"/>
</dbReference>
<dbReference type="PANTHER" id="PTHR45348">
    <property type="entry name" value="HYPOTHETICAL OXIDOREDUCTASE (EUROFUNG)"/>
    <property type="match status" value="1"/>
</dbReference>
<gene>
    <name evidence="3" type="primary">28954199</name>
</gene>
<dbReference type="SUPFAM" id="SSF50129">
    <property type="entry name" value="GroES-like"/>
    <property type="match status" value="1"/>
</dbReference>
<proteinExistence type="inferred from homology"/>
<dbReference type="EnsemblFungi" id="FOXG_12901T0">
    <property type="protein sequence ID" value="FOXG_12901P0"/>
    <property type="gene ID" value="FOXG_12901"/>
</dbReference>
<dbReference type="Gene3D" id="3.90.180.10">
    <property type="entry name" value="Medium-chain alcohol dehydrogenases, catalytic domain"/>
    <property type="match status" value="1"/>
</dbReference>
<dbReference type="InterPro" id="IPR036291">
    <property type="entry name" value="NAD(P)-bd_dom_sf"/>
</dbReference>
<dbReference type="InterPro" id="IPR047122">
    <property type="entry name" value="Trans-enoyl_RdTase-like"/>
</dbReference>
<evidence type="ECO:0000313" key="4">
    <source>
        <dbReference type="Proteomes" id="UP000002489"/>
    </source>
</evidence>
<dbReference type="Gene3D" id="3.40.50.720">
    <property type="entry name" value="NAD(P)-binding Rossmann-like Domain"/>
    <property type="match status" value="1"/>
</dbReference>
<sequence>MTNIPTKSTSLYANKEGKVVIHDLPFPNPQKGEILIKVLYSGVNLSDVRTIEFFGLRNYALGGEFCGEVLESSSLTSTPFKAGDIVAGIVAAGKSRDSRHAAHQEYITVDPDWVFKVPENLPPQAAAGLSIVVQTASNALFNHLRLPLPPSVAEGTIDNGASSPMGTLVVWGGATGVGMAAIQLGRASRVSSIVAIASAKRHDFLKSLGATYCFDYHDPGVIEKVKQALQGTKGIIWGLDALGSVENPVSQEVLKSAIPPRDEVRLATVLLAPHGGFEAVLGSRQFHVEFSLPDGTTLSFPKDDALADRHWRGFRWVIDNYGGDYKPTPVRVFEGSGKDAIGELHKMWHMSNFGKVVLKHPLHQES</sequence>
<dbReference type="Proteomes" id="UP000002489">
    <property type="component" value="Unassembled WGS sequence"/>
</dbReference>
<reference evidence="3" key="2">
    <citation type="submission" date="2025-08" db="UniProtKB">
        <authorList>
            <consortium name="EnsemblFungi"/>
        </authorList>
    </citation>
    <scope>IDENTIFICATION</scope>
    <source>
        <strain evidence="3">4287 / CBS 123668 / FGSC 9935 / NRRL 34936</strain>
    </source>
</reference>
<dbReference type="SUPFAM" id="SSF51735">
    <property type="entry name" value="NAD(P)-binding Rossmann-fold domains"/>
    <property type="match status" value="1"/>
</dbReference>
<dbReference type="InterPro" id="IPR013154">
    <property type="entry name" value="ADH-like_N"/>
</dbReference>
<dbReference type="InterPro" id="IPR011032">
    <property type="entry name" value="GroES-like_sf"/>
</dbReference>
<dbReference type="VEuPathDB" id="FungiDB:FOXG_12901"/>
<evidence type="ECO:0000313" key="3">
    <source>
        <dbReference type="EnsemblFungi" id="FOXG_12901P0"/>
    </source>
</evidence>
<organism evidence="3 4">
    <name type="scientific">Fusarium oxysporum (strain Fo5176)</name>
    <name type="common">Fusarium vascular wilt</name>
    <dbReference type="NCBI Taxonomy" id="660025"/>
    <lineage>
        <taxon>Eukaryota</taxon>
        <taxon>Fungi</taxon>
        <taxon>Dikarya</taxon>
        <taxon>Ascomycota</taxon>
        <taxon>Pezizomycotina</taxon>
        <taxon>Sordariomycetes</taxon>
        <taxon>Hypocreomycetidae</taxon>
        <taxon>Hypocreales</taxon>
        <taxon>Nectriaceae</taxon>
        <taxon>Fusarium</taxon>
        <taxon>Fusarium oxysporum species complex</taxon>
    </lineage>
</organism>
<dbReference type="PANTHER" id="PTHR45348:SF7">
    <property type="entry name" value="ZINC BINDING OXIDOREDUCTASE, PUTATIVE-RELATED"/>
    <property type="match status" value="1"/>
</dbReference>
<evidence type="ECO:0000256" key="1">
    <source>
        <dbReference type="ARBA" id="ARBA00008072"/>
    </source>
</evidence>
<comment type="similarity">
    <text evidence="1">Belongs to the zinc-containing alcohol dehydrogenase family.</text>
</comment>
<dbReference type="AlphaFoldDB" id="A0A0D2Y9D1"/>
<reference evidence="4" key="1">
    <citation type="journal article" date="2012" name="Mol. Plant Microbe Interact.">
        <title>A highly conserved effector in Fusarium oxysporum is required for full virulence on Arabidopsis.</title>
        <authorList>
            <person name="Thatcher L.F."/>
            <person name="Gardiner D.M."/>
            <person name="Kazan K."/>
            <person name="Manners J."/>
        </authorList>
    </citation>
    <scope>NUCLEOTIDE SEQUENCE [LARGE SCALE GENOMIC DNA]</scope>
    <source>
        <strain evidence="4">Fo5176</strain>
    </source>
</reference>
<name>A0A0D2Y9D1_FUSOF</name>
<dbReference type="InterPro" id="IPR020843">
    <property type="entry name" value="ER"/>
</dbReference>
<dbReference type="CDD" id="cd08249">
    <property type="entry name" value="enoyl_reductase_like"/>
    <property type="match status" value="1"/>
</dbReference>
<accession>A0A0D2Y9D1</accession>
<keyword evidence="2" id="KW-0560">Oxidoreductase</keyword>
<dbReference type="Pfam" id="PF08240">
    <property type="entry name" value="ADH_N"/>
    <property type="match status" value="1"/>
</dbReference>
<dbReference type="SMART" id="SM00829">
    <property type="entry name" value="PKS_ER"/>
    <property type="match status" value="1"/>
</dbReference>